<proteinExistence type="predicted"/>
<dbReference type="GeneID" id="71930180"/>
<accession>A0A8U0A7S6</accession>
<protein>
    <submittedName>
        <fullName evidence="1">Uncharacterized protein</fullName>
    </submittedName>
</protein>
<dbReference type="RefSeq" id="WP_247995894.1">
    <property type="nucleotide sequence ID" value="NZ_CP096023.1"/>
</dbReference>
<dbReference type="AlphaFoldDB" id="A0A8U0A7S6"/>
<keyword evidence="1" id="KW-0614">Plasmid</keyword>
<dbReference type="Proteomes" id="UP000831768">
    <property type="component" value="Plasmid unnamed4"/>
</dbReference>
<keyword evidence="2" id="KW-1185">Reference proteome</keyword>
<dbReference type="InterPro" id="IPR058703">
    <property type="entry name" value="PIN-containing"/>
</dbReference>
<sequence>MVGQELPSDSIVILDSSVLIAMGGPSTDKYQAFERVVTQRDISVRIPTHVAEELGESPETYTYQRDRLRAAQDAGWLKRATIDFSNPRVSEVIDRTRKRMLNLSAEDVTEDEIEKTDTVLTGLAYQYATEQTSHVTVLVSDTIAEQAIDDVLCAMDVGNETAVIEGRGFLEGLLNSGFEEKN</sequence>
<evidence type="ECO:0000313" key="2">
    <source>
        <dbReference type="Proteomes" id="UP000831768"/>
    </source>
</evidence>
<dbReference type="KEGG" id="haad:MW046_18995"/>
<geneLocation type="plasmid" evidence="1 2">
    <name>unnamed4</name>
</geneLocation>
<reference evidence="1" key="1">
    <citation type="submission" date="2022-04" db="EMBL/GenBank/DDBJ databases">
        <title>Halocatena sp. nov., isolated from a salt lake.</title>
        <authorList>
            <person name="Cui H.-L."/>
        </authorList>
    </citation>
    <scope>NUCLEOTIDE SEQUENCE</scope>
    <source>
        <strain evidence="1">AD-1</strain>
        <plasmid evidence="1">unnamed4</plasmid>
    </source>
</reference>
<dbReference type="Pfam" id="PF26425">
    <property type="entry name" value="PIN_halo"/>
    <property type="match status" value="1"/>
</dbReference>
<name>A0A8U0A7S6_9EURY</name>
<organism evidence="1 2">
    <name type="scientific">Halocatena salina</name>
    <dbReference type="NCBI Taxonomy" id="2934340"/>
    <lineage>
        <taxon>Archaea</taxon>
        <taxon>Methanobacteriati</taxon>
        <taxon>Methanobacteriota</taxon>
        <taxon>Stenosarchaea group</taxon>
        <taxon>Halobacteria</taxon>
        <taxon>Halobacteriales</taxon>
        <taxon>Natronomonadaceae</taxon>
        <taxon>Halocatena</taxon>
    </lineage>
</organism>
<evidence type="ECO:0000313" key="1">
    <source>
        <dbReference type="EMBL" id="UPM45240.1"/>
    </source>
</evidence>
<dbReference type="EMBL" id="CP096023">
    <property type="protein sequence ID" value="UPM45240.1"/>
    <property type="molecule type" value="Genomic_DNA"/>
</dbReference>
<gene>
    <name evidence="1" type="ORF">MW046_18995</name>
</gene>